<dbReference type="VEuPathDB" id="VectorBase:ISCW022290"/>
<dbReference type="HOGENOM" id="CLU_2783201_0_0_1"/>
<gene>
    <name evidence="1" type="ORF">IscW_ISCW022290</name>
</gene>
<dbReference type="EMBL" id="DS903297">
    <property type="protein sequence ID" value="EEC16296.1"/>
    <property type="molecule type" value="Genomic_DNA"/>
</dbReference>
<dbReference type="AlphaFoldDB" id="B7QBS4"/>
<dbReference type="EMBL" id="ABJB010152029">
    <property type="status" value="NOT_ANNOTATED_CDS"/>
    <property type="molecule type" value="Genomic_DNA"/>
</dbReference>
<proteinExistence type="predicted"/>
<keyword evidence="3" id="KW-1185">Reference proteome</keyword>
<reference evidence="2" key="2">
    <citation type="submission" date="2020-05" db="UniProtKB">
        <authorList>
            <consortium name="EnsemblMetazoa"/>
        </authorList>
    </citation>
    <scope>IDENTIFICATION</scope>
    <source>
        <strain evidence="2">wikel</strain>
    </source>
</reference>
<accession>B7QBS4</accession>
<organism>
    <name type="scientific">Ixodes scapularis</name>
    <name type="common">Black-legged tick</name>
    <name type="synonym">Deer tick</name>
    <dbReference type="NCBI Taxonomy" id="6945"/>
    <lineage>
        <taxon>Eukaryota</taxon>
        <taxon>Metazoa</taxon>
        <taxon>Ecdysozoa</taxon>
        <taxon>Arthropoda</taxon>
        <taxon>Chelicerata</taxon>
        <taxon>Arachnida</taxon>
        <taxon>Acari</taxon>
        <taxon>Parasitiformes</taxon>
        <taxon>Ixodida</taxon>
        <taxon>Ixodoidea</taxon>
        <taxon>Ixodidae</taxon>
        <taxon>Ixodinae</taxon>
        <taxon>Ixodes</taxon>
    </lineage>
</organism>
<protein>
    <submittedName>
        <fullName evidence="1 2">Uncharacterized protein</fullName>
    </submittedName>
</protein>
<feature type="non-terminal residue" evidence="1">
    <location>
        <position position="69"/>
    </location>
</feature>
<sequence length="69" mass="8136">ESLGLCRDQRKRSPRHRDICCSRVSHANRPKGIPKAYWNLRILEKLCQGLRTVRRAADVSHQGRYRPRL</sequence>
<evidence type="ECO:0000313" key="3">
    <source>
        <dbReference type="Proteomes" id="UP000001555"/>
    </source>
</evidence>
<reference evidence="1 3" key="1">
    <citation type="submission" date="2008-03" db="EMBL/GenBank/DDBJ databases">
        <title>Annotation of Ixodes scapularis.</title>
        <authorList>
            <consortium name="Ixodes scapularis Genome Project Consortium"/>
            <person name="Caler E."/>
            <person name="Hannick L.I."/>
            <person name="Bidwell S."/>
            <person name="Joardar V."/>
            <person name="Thiagarajan M."/>
            <person name="Amedeo P."/>
            <person name="Galinsky K.J."/>
            <person name="Schobel S."/>
            <person name="Inman J."/>
            <person name="Hostetler J."/>
            <person name="Miller J."/>
            <person name="Hammond M."/>
            <person name="Megy K."/>
            <person name="Lawson D."/>
            <person name="Kodira C."/>
            <person name="Sutton G."/>
            <person name="Meyer J."/>
            <person name="Hill C.A."/>
            <person name="Birren B."/>
            <person name="Nene V."/>
            <person name="Collins F."/>
            <person name="Alarcon-Chaidez F."/>
            <person name="Wikel S."/>
            <person name="Strausberg R."/>
        </authorList>
    </citation>
    <scope>NUCLEOTIDE SEQUENCE [LARGE SCALE GENOMIC DNA]</scope>
    <source>
        <strain evidence="3">Wikel</strain>
        <strain evidence="1">Wikel colony</strain>
    </source>
</reference>
<dbReference type="InParanoid" id="B7QBS4"/>
<name>B7QBS4_IXOSC</name>
<dbReference type="EnsemblMetazoa" id="ISCW022290-RA">
    <property type="protein sequence ID" value="ISCW022290-PA"/>
    <property type="gene ID" value="ISCW022290"/>
</dbReference>
<dbReference type="PaxDb" id="6945-B7QBS4"/>
<feature type="non-terminal residue" evidence="1">
    <location>
        <position position="1"/>
    </location>
</feature>
<dbReference type="Proteomes" id="UP000001555">
    <property type="component" value="Unassembled WGS sequence"/>
</dbReference>
<evidence type="ECO:0000313" key="2">
    <source>
        <dbReference type="EnsemblMetazoa" id="ISCW022290-PA"/>
    </source>
</evidence>
<evidence type="ECO:0000313" key="1">
    <source>
        <dbReference type="EMBL" id="EEC16296.1"/>
    </source>
</evidence>